<comment type="caution">
    <text evidence="5">The sequence shown here is derived from an EMBL/GenBank/DDBJ whole genome shotgun (WGS) entry which is preliminary data.</text>
</comment>
<dbReference type="Proteomes" id="UP000529710">
    <property type="component" value="Unassembled WGS sequence"/>
</dbReference>
<organism evidence="5 6">
    <name type="scientific">Bifidobacterium erythrocebi</name>
    <dbReference type="NCBI Taxonomy" id="2675325"/>
    <lineage>
        <taxon>Bacteria</taxon>
        <taxon>Bacillati</taxon>
        <taxon>Actinomycetota</taxon>
        <taxon>Actinomycetes</taxon>
        <taxon>Bifidobacteriales</taxon>
        <taxon>Bifidobacteriaceae</taxon>
        <taxon>Bifidobacterium</taxon>
    </lineage>
</organism>
<dbReference type="InterPro" id="IPR000792">
    <property type="entry name" value="Tscrpt_reg_LuxR_C"/>
</dbReference>
<protein>
    <submittedName>
        <fullName evidence="5">DNA-binding response regulator</fullName>
    </submittedName>
</protein>
<keyword evidence="6" id="KW-1185">Reference proteome</keyword>
<evidence type="ECO:0000313" key="6">
    <source>
        <dbReference type="Proteomes" id="UP000529710"/>
    </source>
</evidence>
<evidence type="ECO:0000259" key="3">
    <source>
        <dbReference type="PROSITE" id="PS50043"/>
    </source>
</evidence>
<dbReference type="SMART" id="SM00421">
    <property type="entry name" value="HTH_LUXR"/>
    <property type="match status" value="1"/>
</dbReference>
<dbReference type="SMART" id="SM00448">
    <property type="entry name" value="REC"/>
    <property type="match status" value="1"/>
</dbReference>
<dbReference type="InterPro" id="IPR036388">
    <property type="entry name" value="WH-like_DNA-bd_sf"/>
</dbReference>
<dbReference type="PANTHER" id="PTHR43214:SF43">
    <property type="entry name" value="TWO-COMPONENT RESPONSE REGULATOR"/>
    <property type="match status" value="1"/>
</dbReference>
<keyword evidence="1 5" id="KW-0238">DNA-binding</keyword>
<dbReference type="GO" id="GO:0003677">
    <property type="term" value="F:DNA binding"/>
    <property type="evidence" value="ECO:0007669"/>
    <property type="project" value="UniProtKB-KW"/>
</dbReference>
<dbReference type="SUPFAM" id="SSF52172">
    <property type="entry name" value="CheY-like"/>
    <property type="match status" value="1"/>
</dbReference>
<dbReference type="Gene3D" id="3.40.50.2300">
    <property type="match status" value="1"/>
</dbReference>
<gene>
    <name evidence="5" type="ORF">G1C98_0609</name>
</gene>
<dbReference type="RefSeq" id="WP_169079104.1">
    <property type="nucleotide sequence ID" value="NZ_JAAIIF010000006.1"/>
</dbReference>
<dbReference type="AlphaFoldDB" id="A0A7Y0ET09"/>
<evidence type="ECO:0000259" key="4">
    <source>
        <dbReference type="PROSITE" id="PS50110"/>
    </source>
</evidence>
<feature type="domain" description="Response regulatory" evidence="4">
    <location>
        <begin position="11"/>
        <end position="130"/>
    </location>
</feature>
<proteinExistence type="predicted"/>
<dbReference type="Pfam" id="PF00196">
    <property type="entry name" value="GerE"/>
    <property type="match status" value="1"/>
</dbReference>
<dbReference type="PANTHER" id="PTHR43214">
    <property type="entry name" value="TWO-COMPONENT RESPONSE REGULATOR"/>
    <property type="match status" value="1"/>
</dbReference>
<dbReference type="Gene3D" id="1.10.10.10">
    <property type="entry name" value="Winged helix-like DNA-binding domain superfamily/Winged helix DNA-binding domain"/>
    <property type="match status" value="1"/>
</dbReference>
<reference evidence="5 6" key="1">
    <citation type="submission" date="2020-02" db="EMBL/GenBank/DDBJ databases">
        <title>Characterization of phylogenetic diversity of novel bifidobacterial species isolated in Czech ZOOs.</title>
        <authorList>
            <person name="Lugli G.A."/>
            <person name="Vera N.B."/>
            <person name="Ventura M."/>
        </authorList>
    </citation>
    <scope>NUCLEOTIDE SEQUENCE [LARGE SCALE GENOMIC DNA]</scope>
    <source>
        <strain evidence="5 6">DSM 109960</strain>
    </source>
</reference>
<dbReference type="CDD" id="cd06170">
    <property type="entry name" value="LuxR_C_like"/>
    <property type="match status" value="1"/>
</dbReference>
<evidence type="ECO:0000256" key="1">
    <source>
        <dbReference type="ARBA" id="ARBA00023125"/>
    </source>
</evidence>
<name>A0A7Y0ET09_9BIFI</name>
<dbReference type="Pfam" id="PF00072">
    <property type="entry name" value="Response_reg"/>
    <property type="match status" value="1"/>
</dbReference>
<evidence type="ECO:0000313" key="5">
    <source>
        <dbReference type="EMBL" id="NMM95873.1"/>
    </source>
</evidence>
<dbReference type="GO" id="GO:0000160">
    <property type="term" value="P:phosphorelay signal transduction system"/>
    <property type="evidence" value="ECO:0007669"/>
    <property type="project" value="InterPro"/>
</dbReference>
<dbReference type="PROSITE" id="PS50110">
    <property type="entry name" value="RESPONSE_REGULATORY"/>
    <property type="match status" value="1"/>
</dbReference>
<feature type="domain" description="HTH luxR-type" evidence="3">
    <location>
        <begin position="150"/>
        <end position="216"/>
    </location>
</feature>
<dbReference type="SUPFAM" id="SSF46894">
    <property type="entry name" value="C-terminal effector domain of the bipartite response regulators"/>
    <property type="match status" value="1"/>
</dbReference>
<dbReference type="CDD" id="cd00156">
    <property type="entry name" value="REC"/>
    <property type="match status" value="1"/>
</dbReference>
<dbReference type="InterPro" id="IPR001789">
    <property type="entry name" value="Sig_transdc_resp-reg_receiver"/>
</dbReference>
<keyword evidence="2" id="KW-0597">Phosphoprotein</keyword>
<dbReference type="PROSITE" id="PS50043">
    <property type="entry name" value="HTH_LUXR_2"/>
    <property type="match status" value="1"/>
</dbReference>
<dbReference type="InterPro" id="IPR011006">
    <property type="entry name" value="CheY-like_superfamily"/>
</dbReference>
<dbReference type="EMBL" id="JAAIIF010000006">
    <property type="protein sequence ID" value="NMM95873.1"/>
    <property type="molecule type" value="Genomic_DNA"/>
</dbReference>
<evidence type="ECO:0000256" key="2">
    <source>
        <dbReference type="PROSITE-ProRule" id="PRU00169"/>
    </source>
</evidence>
<feature type="modified residue" description="4-aspartylphosphate" evidence="2">
    <location>
        <position position="65"/>
    </location>
</feature>
<dbReference type="GO" id="GO:0006355">
    <property type="term" value="P:regulation of DNA-templated transcription"/>
    <property type="evidence" value="ECO:0007669"/>
    <property type="project" value="InterPro"/>
</dbReference>
<dbReference type="InterPro" id="IPR039420">
    <property type="entry name" value="WalR-like"/>
</dbReference>
<dbReference type="InterPro" id="IPR016032">
    <property type="entry name" value="Sig_transdc_resp-reg_C-effctor"/>
</dbReference>
<sequence length="220" mass="24354">MMAVQRTVPKRIALVDNDDLALRVLDSLIAKQLPGLYVAWQSTSGLEAVQRCSNQSEHYDLLMLDMSLEDMRGTSVCHRIRSKNRQLPILGMTSFSLTRYRNAMIAAGGQGLIGKNDIGKLANAMMQLLSGKVMDGFETPQGAYYRISNSASSAPALTPTEETVIELAARVGLPDNQIAQRLHIAPATVRKHMQNITRKLGCRTSRQAVSTWLRHDECDE</sequence>
<accession>A0A7Y0ET09</accession>